<proteinExistence type="predicted"/>
<keyword evidence="2" id="KW-1185">Reference proteome</keyword>
<sequence>MDLNSAAPAVAGDVSSDAVGFPSLPPRDLWPPPLIFHIEGVNGEMVNNLLKHLESFGFIMSAH</sequence>
<gene>
    <name evidence="1" type="ORF">CASFOL_027889</name>
</gene>
<dbReference type="Proteomes" id="UP001632038">
    <property type="component" value="Unassembled WGS sequence"/>
</dbReference>
<organism evidence="1 2">
    <name type="scientific">Castilleja foliolosa</name>
    <dbReference type="NCBI Taxonomy" id="1961234"/>
    <lineage>
        <taxon>Eukaryota</taxon>
        <taxon>Viridiplantae</taxon>
        <taxon>Streptophyta</taxon>
        <taxon>Embryophyta</taxon>
        <taxon>Tracheophyta</taxon>
        <taxon>Spermatophyta</taxon>
        <taxon>Magnoliopsida</taxon>
        <taxon>eudicotyledons</taxon>
        <taxon>Gunneridae</taxon>
        <taxon>Pentapetalae</taxon>
        <taxon>asterids</taxon>
        <taxon>lamiids</taxon>
        <taxon>Lamiales</taxon>
        <taxon>Orobanchaceae</taxon>
        <taxon>Pedicularideae</taxon>
        <taxon>Castillejinae</taxon>
        <taxon>Castilleja</taxon>
    </lineage>
</organism>
<accession>A0ABD3CG36</accession>
<dbReference type="EMBL" id="JAVIJP010000036">
    <property type="protein sequence ID" value="KAL3628843.1"/>
    <property type="molecule type" value="Genomic_DNA"/>
</dbReference>
<reference evidence="2" key="1">
    <citation type="journal article" date="2024" name="IScience">
        <title>Strigolactones Initiate the Formation of Haustorium-like Structures in Castilleja.</title>
        <authorList>
            <person name="Buerger M."/>
            <person name="Peterson D."/>
            <person name="Chory J."/>
        </authorList>
    </citation>
    <scope>NUCLEOTIDE SEQUENCE [LARGE SCALE GENOMIC DNA]</scope>
</reference>
<name>A0ABD3CG36_9LAMI</name>
<comment type="caution">
    <text evidence="1">The sequence shown here is derived from an EMBL/GenBank/DDBJ whole genome shotgun (WGS) entry which is preliminary data.</text>
</comment>
<protein>
    <submittedName>
        <fullName evidence="1">Uncharacterized protein</fullName>
    </submittedName>
</protein>
<dbReference type="AlphaFoldDB" id="A0ABD3CG36"/>
<evidence type="ECO:0000313" key="1">
    <source>
        <dbReference type="EMBL" id="KAL3628843.1"/>
    </source>
</evidence>
<evidence type="ECO:0000313" key="2">
    <source>
        <dbReference type="Proteomes" id="UP001632038"/>
    </source>
</evidence>